<dbReference type="EMBL" id="GBRH01182034">
    <property type="protein sequence ID" value="JAE15862.1"/>
    <property type="molecule type" value="Transcribed_RNA"/>
</dbReference>
<reference evidence="1" key="2">
    <citation type="journal article" date="2015" name="Data Brief">
        <title>Shoot transcriptome of the giant reed, Arundo donax.</title>
        <authorList>
            <person name="Barrero R.A."/>
            <person name="Guerrero F.D."/>
            <person name="Moolhuijzen P."/>
            <person name="Goolsby J.A."/>
            <person name="Tidwell J."/>
            <person name="Bellgard S.E."/>
            <person name="Bellgard M.I."/>
        </authorList>
    </citation>
    <scope>NUCLEOTIDE SEQUENCE</scope>
    <source>
        <tissue evidence="1">Shoot tissue taken approximately 20 cm above the soil surface</tissue>
    </source>
</reference>
<proteinExistence type="predicted"/>
<sequence length="24" mass="2708">MALGFSRPALEMTFLKKVCIDCSF</sequence>
<evidence type="ECO:0000313" key="1">
    <source>
        <dbReference type="EMBL" id="JAE15862.1"/>
    </source>
</evidence>
<dbReference type="AlphaFoldDB" id="A0A0A9FUC5"/>
<reference evidence="1" key="1">
    <citation type="submission" date="2014-09" db="EMBL/GenBank/DDBJ databases">
        <authorList>
            <person name="Magalhaes I.L.F."/>
            <person name="Oliveira U."/>
            <person name="Santos F.R."/>
            <person name="Vidigal T.H.D.A."/>
            <person name="Brescovit A.D."/>
            <person name="Santos A.J."/>
        </authorList>
    </citation>
    <scope>NUCLEOTIDE SEQUENCE</scope>
    <source>
        <tissue evidence="1">Shoot tissue taken approximately 20 cm above the soil surface</tissue>
    </source>
</reference>
<organism evidence="1">
    <name type="scientific">Arundo donax</name>
    <name type="common">Giant reed</name>
    <name type="synonym">Donax arundinaceus</name>
    <dbReference type="NCBI Taxonomy" id="35708"/>
    <lineage>
        <taxon>Eukaryota</taxon>
        <taxon>Viridiplantae</taxon>
        <taxon>Streptophyta</taxon>
        <taxon>Embryophyta</taxon>
        <taxon>Tracheophyta</taxon>
        <taxon>Spermatophyta</taxon>
        <taxon>Magnoliopsida</taxon>
        <taxon>Liliopsida</taxon>
        <taxon>Poales</taxon>
        <taxon>Poaceae</taxon>
        <taxon>PACMAD clade</taxon>
        <taxon>Arundinoideae</taxon>
        <taxon>Arundineae</taxon>
        <taxon>Arundo</taxon>
    </lineage>
</organism>
<name>A0A0A9FUC5_ARUDO</name>
<accession>A0A0A9FUC5</accession>
<protein>
    <submittedName>
        <fullName evidence="1">Uncharacterized protein</fullName>
    </submittedName>
</protein>